<protein>
    <submittedName>
        <fullName evidence="2">Uncharacterized protein</fullName>
    </submittedName>
</protein>
<feature type="compositionally biased region" description="Basic and acidic residues" evidence="1">
    <location>
        <begin position="391"/>
        <end position="411"/>
    </location>
</feature>
<feature type="region of interest" description="Disordered" evidence="1">
    <location>
        <begin position="464"/>
        <end position="495"/>
    </location>
</feature>
<evidence type="ECO:0000313" key="2">
    <source>
        <dbReference type="EMBL" id="ABA50809.1"/>
    </source>
</evidence>
<proteinExistence type="predicted"/>
<dbReference type="KEGG" id="bpm:BURPS1710b_0708"/>
<gene>
    <name evidence="2" type="ordered locus">BURPS1710b_0708</name>
</gene>
<evidence type="ECO:0000313" key="3">
    <source>
        <dbReference type="Proteomes" id="UP000002700"/>
    </source>
</evidence>
<dbReference type="AlphaFoldDB" id="Q3JWD1"/>
<feature type="compositionally biased region" description="Basic and acidic residues" evidence="1">
    <location>
        <begin position="187"/>
        <end position="202"/>
    </location>
</feature>
<feature type="region of interest" description="Disordered" evidence="1">
    <location>
        <begin position="391"/>
        <end position="424"/>
    </location>
</feature>
<dbReference type="Proteomes" id="UP000002700">
    <property type="component" value="Chromosome I"/>
</dbReference>
<accession>Q3JWD1</accession>
<feature type="region of interest" description="Disordered" evidence="1">
    <location>
        <begin position="160"/>
        <end position="202"/>
    </location>
</feature>
<evidence type="ECO:0000256" key="1">
    <source>
        <dbReference type="SAM" id="MobiDB-lite"/>
    </source>
</evidence>
<sequence length="505" mass="56596">MRHAERDGFERLRAFEQDVLDLGRAHAVAGRLDHFVGARHEIEEAFVVARHDVARPHRDVRERHRMARVRQRAKALRGQLGRVPVAERHERAAMHELARLAGVALAAVGAQHEDLRIRHGLADRAGARGRFLRRQICRAERLGEAVHQVRRRVRKNLPQPVQQRLRHRAARVRDPAHRQARGVGPCDRGELHPERRHAGDRRDADLRAPRGHFLRAQEIERRVARLRGERARELAQARVETERQRAEDHVVVREPLVCGDAVGARGQIALRQHDALRLPGRAGRVEERGRIGIDGVRAARVAHVVARAGERGDVFDEPGDEPGRALGEPGEARRGGEQQARAAVGEDVPHLMVAQLRIDRHDDRAREVCGEHRHDRLVRLRRIGRDALAGRDAGRGERGGRAAHVGRELRIAHAPPRLGDRDAVGPLRGGGVEEVGESDVWIHDALMPDGCRLEPACATGSRSRCTSGDRRRIARTRRSRPAAAAADDARAGRSRRRGCRCCRRT</sequence>
<dbReference type="EnsemblBacteria" id="ABA50809">
    <property type="protein sequence ID" value="ABA50809"/>
    <property type="gene ID" value="BURPS1710b_0708"/>
</dbReference>
<feature type="region of interest" description="Disordered" evidence="1">
    <location>
        <begin position="312"/>
        <end position="343"/>
    </location>
</feature>
<name>Q3JWD1_BURP1</name>
<dbReference type="AntiFam" id="ANF00178">
    <property type="entry name" value="Shadow ORF (opposite dhbF)"/>
</dbReference>
<reference evidence="2 3" key="1">
    <citation type="submission" date="2005-09" db="EMBL/GenBank/DDBJ databases">
        <authorList>
            <person name="Woods D.E."/>
            <person name="Nierman W.C."/>
        </authorList>
    </citation>
    <scope>NUCLEOTIDE SEQUENCE [LARGE SCALE GENOMIC DNA]</scope>
    <source>
        <strain evidence="2 3">1710b</strain>
    </source>
</reference>
<dbReference type="EMBL" id="CP000124">
    <property type="protein sequence ID" value="ABA50809.1"/>
    <property type="molecule type" value="Genomic_DNA"/>
</dbReference>
<dbReference type="HOGENOM" id="CLU_539345_0_0_4"/>
<organism evidence="2 3">
    <name type="scientific">Burkholderia pseudomallei (strain 1710b)</name>
    <dbReference type="NCBI Taxonomy" id="320372"/>
    <lineage>
        <taxon>Bacteria</taxon>
        <taxon>Pseudomonadati</taxon>
        <taxon>Pseudomonadota</taxon>
        <taxon>Betaproteobacteria</taxon>
        <taxon>Burkholderiales</taxon>
        <taxon>Burkholderiaceae</taxon>
        <taxon>Burkholderia</taxon>
        <taxon>pseudomallei group</taxon>
    </lineage>
</organism>